<reference evidence="6 7" key="1">
    <citation type="submission" date="2022-07" db="EMBL/GenBank/DDBJ databases">
        <title>Genome-wide signatures of adaptation to extreme environments.</title>
        <authorList>
            <person name="Cho C.H."/>
            <person name="Yoon H.S."/>
        </authorList>
    </citation>
    <scope>NUCLEOTIDE SEQUENCE [LARGE SCALE GENOMIC DNA]</scope>
    <source>
        <strain evidence="6 7">DBV 063 E5</strain>
    </source>
</reference>
<dbReference type="PROSITE" id="PS51805">
    <property type="entry name" value="EPHD"/>
    <property type="match status" value="1"/>
</dbReference>
<organism evidence="6 7">
    <name type="scientific">Cyanidium caldarium</name>
    <name type="common">Red alga</name>
    <dbReference type="NCBI Taxonomy" id="2771"/>
    <lineage>
        <taxon>Eukaryota</taxon>
        <taxon>Rhodophyta</taxon>
        <taxon>Bangiophyceae</taxon>
        <taxon>Cyanidiales</taxon>
        <taxon>Cyanidiaceae</taxon>
        <taxon>Cyanidium</taxon>
    </lineage>
</organism>
<feature type="compositionally biased region" description="Pro residues" evidence="4">
    <location>
        <begin position="456"/>
        <end position="468"/>
    </location>
</feature>
<keyword evidence="2" id="KW-0863">Zinc-finger</keyword>
<evidence type="ECO:0000259" key="5">
    <source>
        <dbReference type="PROSITE" id="PS51805"/>
    </source>
</evidence>
<name>A0AAV9IUH8_CYACA</name>
<feature type="compositionally biased region" description="Polar residues" evidence="4">
    <location>
        <begin position="410"/>
        <end position="419"/>
    </location>
</feature>
<dbReference type="Gene3D" id="3.30.40.10">
    <property type="entry name" value="Zinc/RING finger domain, C3HC4 (zinc finger)"/>
    <property type="match status" value="1"/>
</dbReference>
<evidence type="ECO:0000256" key="2">
    <source>
        <dbReference type="ARBA" id="ARBA00022771"/>
    </source>
</evidence>
<evidence type="ECO:0000256" key="1">
    <source>
        <dbReference type="ARBA" id="ARBA00022723"/>
    </source>
</evidence>
<feature type="region of interest" description="Disordered" evidence="4">
    <location>
        <begin position="203"/>
        <end position="236"/>
    </location>
</feature>
<gene>
    <name evidence="6" type="ORF">CDCA_CDCA06G1924</name>
</gene>
<feature type="compositionally biased region" description="Basic residues" evidence="4">
    <location>
        <begin position="424"/>
        <end position="434"/>
    </location>
</feature>
<comment type="caution">
    <text evidence="6">The sequence shown here is derived from an EMBL/GenBank/DDBJ whole genome shotgun (WGS) entry which is preliminary data.</text>
</comment>
<dbReference type="EMBL" id="JANCYW010000006">
    <property type="protein sequence ID" value="KAK4535899.1"/>
    <property type="molecule type" value="Genomic_DNA"/>
</dbReference>
<accession>A0AAV9IUH8</accession>
<feature type="compositionally biased region" description="Low complexity" evidence="4">
    <location>
        <begin position="435"/>
        <end position="451"/>
    </location>
</feature>
<evidence type="ECO:0000256" key="3">
    <source>
        <dbReference type="ARBA" id="ARBA00022833"/>
    </source>
</evidence>
<dbReference type="InterPro" id="IPR001965">
    <property type="entry name" value="Znf_PHD"/>
</dbReference>
<feature type="compositionally biased region" description="Low complexity" evidence="4">
    <location>
        <begin position="360"/>
        <end position="376"/>
    </location>
</feature>
<dbReference type="GO" id="GO:0006357">
    <property type="term" value="P:regulation of transcription by RNA polymerase II"/>
    <property type="evidence" value="ECO:0007669"/>
    <property type="project" value="TreeGrafter"/>
</dbReference>
<protein>
    <recommendedName>
        <fullName evidence="5">PHD-type domain-containing protein</fullName>
    </recommendedName>
</protein>
<feature type="compositionally biased region" description="Basic and acidic residues" evidence="4">
    <location>
        <begin position="329"/>
        <end position="338"/>
    </location>
</feature>
<dbReference type="Pfam" id="PF13771">
    <property type="entry name" value="zf-HC5HC2H"/>
    <property type="match status" value="1"/>
</dbReference>
<dbReference type="GO" id="GO:0008270">
    <property type="term" value="F:zinc ion binding"/>
    <property type="evidence" value="ECO:0007669"/>
    <property type="project" value="UniProtKB-KW"/>
</dbReference>
<sequence length="506" mass="54075">MAVARDHRAEGWRACNLCGRSDGALKLVRNGACVMNAEDHLDAMDCRNIRMVHVSCAYWLTGRALQLPPSPVLIDGLAAIPPERFGRKCIVCRKRGVGACLQCAAPDCDVSYHVTCAMEWGMRMEDDKSGASRRRTFCPRHSRGADAADAPPLRLSLRGLPAMPWSSTTAAGAGSNGRLDHDGEQDTVVHGASAKVRHVIGAAAASAAPQRRPRGRPPRSAVAATEGQAARPGNMTTFHRIPRVGVSSAGPPDASGPPEEPATVATSLAATVAHLHDIRSDLEMVRTLAEWACRREMMKRGYTEILFKCLKRAEVDAVADDESVSRQIPDGKRVRRTETSATGHSRTLRRCRLTVDGRSDLSSSAVESSASSSNIDSDTRSLRRRHAAEEMSPDARAAGRSRARTGPHHSASSPAQPVANTPRSGRRGRPRRRSLSASSPPSSPSTTSITSAECASPPPSPPPPPPLSSPSSSRFTGFVGSALRAAGAAFRFRRDMYPGDSDQRGE</sequence>
<keyword evidence="3" id="KW-0862">Zinc</keyword>
<evidence type="ECO:0000313" key="6">
    <source>
        <dbReference type="EMBL" id="KAK4535899.1"/>
    </source>
</evidence>
<dbReference type="AlphaFoldDB" id="A0AAV9IUH8"/>
<dbReference type="PANTHER" id="PTHR13793">
    <property type="entry name" value="PHD FINGER PROTEINS"/>
    <property type="match status" value="1"/>
</dbReference>
<dbReference type="InterPro" id="IPR050701">
    <property type="entry name" value="Histone_Mod_Regulator"/>
</dbReference>
<dbReference type="SMART" id="SM00249">
    <property type="entry name" value="PHD"/>
    <property type="match status" value="1"/>
</dbReference>
<keyword evidence="7" id="KW-1185">Reference proteome</keyword>
<feature type="region of interest" description="Disordered" evidence="4">
    <location>
        <begin position="244"/>
        <end position="263"/>
    </location>
</feature>
<dbReference type="Proteomes" id="UP001301350">
    <property type="component" value="Unassembled WGS sequence"/>
</dbReference>
<dbReference type="InterPro" id="IPR034732">
    <property type="entry name" value="EPHD"/>
</dbReference>
<keyword evidence="1" id="KW-0479">Metal-binding</keyword>
<dbReference type="InterPro" id="IPR013083">
    <property type="entry name" value="Znf_RING/FYVE/PHD"/>
</dbReference>
<proteinExistence type="predicted"/>
<feature type="domain" description="PHD-type" evidence="5">
    <location>
        <begin position="12"/>
        <end position="142"/>
    </location>
</feature>
<evidence type="ECO:0000256" key="4">
    <source>
        <dbReference type="SAM" id="MobiDB-lite"/>
    </source>
</evidence>
<feature type="region of interest" description="Disordered" evidence="4">
    <location>
        <begin position="319"/>
        <end position="476"/>
    </location>
</feature>
<dbReference type="PANTHER" id="PTHR13793:SF160">
    <property type="entry name" value="PHD FINGER PROTEIN RHINOCEROS"/>
    <property type="match status" value="1"/>
</dbReference>
<evidence type="ECO:0000313" key="7">
    <source>
        <dbReference type="Proteomes" id="UP001301350"/>
    </source>
</evidence>